<dbReference type="InterPro" id="IPR017451">
    <property type="entry name" value="F-box-assoc_interact_dom"/>
</dbReference>
<dbReference type="Pfam" id="PF00646">
    <property type="entry name" value="F-box"/>
    <property type="match status" value="1"/>
</dbReference>
<evidence type="ECO:0000259" key="1">
    <source>
        <dbReference type="SMART" id="SM00256"/>
    </source>
</evidence>
<dbReference type="InterPro" id="IPR013187">
    <property type="entry name" value="F-box-assoc_dom_typ3"/>
</dbReference>
<dbReference type="SUPFAM" id="SSF82171">
    <property type="entry name" value="DPP6 N-terminal domain-like"/>
    <property type="match status" value="1"/>
</dbReference>
<accession>A0AAD8HFK9</accession>
<reference evidence="2" key="2">
    <citation type="submission" date="2023-05" db="EMBL/GenBank/DDBJ databases">
        <authorList>
            <person name="Schelkunov M.I."/>
        </authorList>
    </citation>
    <scope>NUCLEOTIDE SEQUENCE</scope>
    <source>
        <strain evidence="2">Hsosn_3</strain>
        <tissue evidence="2">Leaf</tissue>
    </source>
</reference>
<dbReference type="PANTHER" id="PTHR31672">
    <property type="entry name" value="BNACNNG10540D PROTEIN"/>
    <property type="match status" value="1"/>
</dbReference>
<dbReference type="Proteomes" id="UP001237642">
    <property type="component" value="Unassembled WGS sequence"/>
</dbReference>
<dbReference type="SMART" id="SM00256">
    <property type="entry name" value="FBOX"/>
    <property type="match status" value="1"/>
</dbReference>
<dbReference type="SUPFAM" id="SSF81383">
    <property type="entry name" value="F-box domain"/>
    <property type="match status" value="1"/>
</dbReference>
<dbReference type="NCBIfam" id="TIGR01640">
    <property type="entry name" value="F_box_assoc_1"/>
    <property type="match status" value="1"/>
</dbReference>
<sequence>MAWNSSPACDFLTDDLISEILVRVPVKPLLRLKLVSKPWRSLITSPRFIKSQFDHAITKAGADQTLIVYKREDLSMTPLNLHSLQVGPRLGVPYSRGDFSFTPYSKLVASHDGVVCVRVSNFPRQQFNSSNFCKLHNPDIYIWNPATRQSKLLPPHTIRHKIKSVSVGFGFDPVGKEFKVVRIVASFDKPFCAEVYSVNRNAWRKVEPRPYDLPYYDEFDVCVKGLLCCTGMYGLMAFDLSREVFTSGIKIPVRCRSLRVYNARLTVVKDSIAVAFFSKRAELSGKVKLWTLDDDACLRGGEVEASWTLLLSVQVDLPVRFVRGYFNSGDILLVVAGEDTETWCLYNTDKKEAKAVPSSIYASQVIKYNESLVSVEGSKQVT</sequence>
<protein>
    <submittedName>
        <fullName evidence="2">F-box domain-containing protein</fullName>
    </submittedName>
</protein>
<dbReference type="AlphaFoldDB" id="A0AAD8HFK9"/>
<dbReference type="InterPro" id="IPR036047">
    <property type="entry name" value="F-box-like_dom_sf"/>
</dbReference>
<organism evidence="2 3">
    <name type="scientific">Heracleum sosnowskyi</name>
    <dbReference type="NCBI Taxonomy" id="360622"/>
    <lineage>
        <taxon>Eukaryota</taxon>
        <taxon>Viridiplantae</taxon>
        <taxon>Streptophyta</taxon>
        <taxon>Embryophyta</taxon>
        <taxon>Tracheophyta</taxon>
        <taxon>Spermatophyta</taxon>
        <taxon>Magnoliopsida</taxon>
        <taxon>eudicotyledons</taxon>
        <taxon>Gunneridae</taxon>
        <taxon>Pentapetalae</taxon>
        <taxon>asterids</taxon>
        <taxon>campanulids</taxon>
        <taxon>Apiales</taxon>
        <taxon>Apiaceae</taxon>
        <taxon>Apioideae</taxon>
        <taxon>apioid superclade</taxon>
        <taxon>Tordylieae</taxon>
        <taxon>Tordyliinae</taxon>
        <taxon>Heracleum</taxon>
    </lineage>
</organism>
<dbReference type="EMBL" id="JAUIZM010000009">
    <property type="protein sequence ID" value="KAK1365323.1"/>
    <property type="molecule type" value="Genomic_DNA"/>
</dbReference>
<feature type="domain" description="F-box" evidence="1">
    <location>
        <begin position="12"/>
        <end position="51"/>
    </location>
</feature>
<dbReference type="PANTHER" id="PTHR31672:SF13">
    <property type="entry name" value="F-BOX PROTEIN CPR30-LIKE"/>
    <property type="match status" value="1"/>
</dbReference>
<dbReference type="CDD" id="cd22157">
    <property type="entry name" value="F-box_AtFBW1-like"/>
    <property type="match status" value="1"/>
</dbReference>
<comment type="caution">
    <text evidence="2">The sequence shown here is derived from an EMBL/GenBank/DDBJ whole genome shotgun (WGS) entry which is preliminary data.</text>
</comment>
<keyword evidence="3" id="KW-1185">Reference proteome</keyword>
<gene>
    <name evidence="2" type="ORF">POM88_040884</name>
</gene>
<dbReference type="Gene3D" id="1.20.1280.50">
    <property type="match status" value="1"/>
</dbReference>
<name>A0AAD8HFK9_9APIA</name>
<dbReference type="Pfam" id="PF08268">
    <property type="entry name" value="FBA_3"/>
    <property type="match status" value="1"/>
</dbReference>
<evidence type="ECO:0000313" key="3">
    <source>
        <dbReference type="Proteomes" id="UP001237642"/>
    </source>
</evidence>
<proteinExistence type="predicted"/>
<dbReference type="InterPro" id="IPR050796">
    <property type="entry name" value="SCF_F-box_component"/>
</dbReference>
<evidence type="ECO:0000313" key="2">
    <source>
        <dbReference type="EMBL" id="KAK1365323.1"/>
    </source>
</evidence>
<reference evidence="2" key="1">
    <citation type="submission" date="2023-02" db="EMBL/GenBank/DDBJ databases">
        <title>Genome of toxic invasive species Heracleum sosnowskyi carries increased number of genes despite the absence of recent whole-genome duplications.</title>
        <authorList>
            <person name="Schelkunov M."/>
            <person name="Shtratnikova V."/>
            <person name="Makarenko M."/>
            <person name="Klepikova A."/>
            <person name="Omelchenko D."/>
            <person name="Novikova G."/>
            <person name="Obukhova E."/>
            <person name="Bogdanov V."/>
            <person name="Penin A."/>
            <person name="Logacheva M."/>
        </authorList>
    </citation>
    <scope>NUCLEOTIDE SEQUENCE</scope>
    <source>
        <strain evidence="2">Hsosn_3</strain>
        <tissue evidence="2">Leaf</tissue>
    </source>
</reference>
<dbReference type="InterPro" id="IPR001810">
    <property type="entry name" value="F-box_dom"/>
</dbReference>